<organism evidence="1 2">
    <name type="scientific">Gossypium arboreum</name>
    <name type="common">Tree cotton</name>
    <name type="synonym">Gossypium nanking</name>
    <dbReference type="NCBI Taxonomy" id="29729"/>
    <lineage>
        <taxon>Eukaryota</taxon>
        <taxon>Viridiplantae</taxon>
        <taxon>Streptophyta</taxon>
        <taxon>Embryophyta</taxon>
        <taxon>Tracheophyta</taxon>
        <taxon>Spermatophyta</taxon>
        <taxon>Magnoliopsida</taxon>
        <taxon>eudicotyledons</taxon>
        <taxon>Gunneridae</taxon>
        <taxon>Pentapetalae</taxon>
        <taxon>rosids</taxon>
        <taxon>malvids</taxon>
        <taxon>Malvales</taxon>
        <taxon>Malvaceae</taxon>
        <taxon>Malvoideae</taxon>
        <taxon>Gossypium</taxon>
    </lineage>
</organism>
<dbReference type="AlphaFoldDB" id="A0A0B0N5D2"/>
<accession>A0A0B0N5D2</accession>
<dbReference type="EMBL" id="JRRC01449023">
    <property type="protein sequence ID" value="KHG06326.1"/>
    <property type="molecule type" value="Genomic_DNA"/>
</dbReference>
<name>A0A0B0N5D2_GOSAR</name>
<dbReference type="Proteomes" id="UP000032142">
    <property type="component" value="Unassembled WGS sequence"/>
</dbReference>
<gene>
    <name evidence="1" type="ORF">F383_32520</name>
</gene>
<protein>
    <submittedName>
        <fullName evidence="1">Uncharacterized protein</fullName>
    </submittedName>
</protein>
<evidence type="ECO:0000313" key="1">
    <source>
        <dbReference type="EMBL" id="KHG06326.1"/>
    </source>
</evidence>
<proteinExistence type="predicted"/>
<evidence type="ECO:0000313" key="2">
    <source>
        <dbReference type="Proteomes" id="UP000032142"/>
    </source>
</evidence>
<reference evidence="2" key="1">
    <citation type="submission" date="2014-09" db="EMBL/GenBank/DDBJ databases">
        <authorList>
            <person name="Mudge J."/>
            <person name="Ramaraj T."/>
            <person name="Lindquist I.E."/>
            <person name="Bharti A.K."/>
            <person name="Sundararajan A."/>
            <person name="Cameron C.T."/>
            <person name="Woodward J.E."/>
            <person name="May G.D."/>
            <person name="Brubaker C."/>
            <person name="Broadhvest J."/>
            <person name="Wilkins T.A."/>
        </authorList>
    </citation>
    <scope>NUCLEOTIDE SEQUENCE</scope>
    <source>
        <strain evidence="2">cv. AKA8401</strain>
    </source>
</reference>
<sequence>MAQQKIYDLYRNEKSYDHVMSATCTYLKCMRCGLNICNMNCIGW</sequence>
<comment type="caution">
    <text evidence="1">The sequence shown here is derived from an EMBL/GenBank/DDBJ whole genome shotgun (WGS) entry which is preliminary data.</text>
</comment>
<keyword evidence="2" id="KW-1185">Reference proteome</keyword>